<evidence type="ECO:0000313" key="2">
    <source>
        <dbReference type="EMBL" id="VIO99894.1"/>
    </source>
</evidence>
<dbReference type="WBParaSite" id="Bm276.2">
    <property type="protein sequence ID" value="Bm276.2"/>
    <property type="gene ID" value="WBGene00220537"/>
</dbReference>
<reference evidence="5" key="4">
    <citation type="submission" date="2022-04" db="UniProtKB">
        <authorList>
            <consortium name="WormBaseParasite"/>
        </authorList>
    </citation>
    <scope>IDENTIFICATION</scope>
</reference>
<reference evidence="1 3" key="1">
    <citation type="journal article" date="2007" name="Science">
        <title>Draft genome of the filarial nematode parasite Brugia malayi.</title>
        <authorList>
            <person name="Ghedin E."/>
            <person name="Wang S."/>
            <person name="Spiro D."/>
            <person name="Caler E."/>
            <person name="Zhao Q."/>
            <person name="Crabtree J."/>
            <person name="Allen J.E."/>
            <person name="Delcher A.L."/>
            <person name="Guiliano D.B."/>
            <person name="Miranda-Saavedra D."/>
            <person name="Angiuoli S.V."/>
            <person name="Creasy T."/>
            <person name="Amedeo P."/>
            <person name="Haas B."/>
            <person name="El-Sayed N.M."/>
            <person name="Wortman J.R."/>
            <person name="Feldblyum T."/>
            <person name="Tallon L."/>
            <person name="Schatz M."/>
            <person name="Shumway M."/>
            <person name="Koo H."/>
            <person name="Salzberg S.L."/>
            <person name="Schobel S."/>
            <person name="Pertea M."/>
            <person name="Pop M."/>
            <person name="White O."/>
            <person name="Barton G.J."/>
            <person name="Carlow C.K."/>
            <person name="Crawford M.J."/>
            <person name="Daub J."/>
            <person name="Dimmic M.W."/>
            <person name="Estes C.F."/>
            <person name="Foster J.M."/>
            <person name="Ganatra M."/>
            <person name="Gregory W.F."/>
            <person name="Johnson N.M."/>
            <person name="Jin J."/>
            <person name="Komuniecki R."/>
            <person name="Korf I."/>
            <person name="Kumar S."/>
            <person name="Laney S."/>
            <person name="Li B.W."/>
            <person name="Li W."/>
            <person name="Lindblom T.H."/>
            <person name="Lustigman S."/>
            <person name="Ma D."/>
            <person name="Maina C.V."/>
            <person name="Martin D.M."/>
            <person name="McCarter J.P."/>
            <person name="McReynolds L."/>
            <person name="Mitreva M."/>
            <person name="Nutman T.B."/>
            <person name="Parkinson J."/>
            <person name="Peregrin-Alvarez J.M."/>
            <person name="Poole C."/>
            <person name="Ren Q."/>
            <person name="Saunders L."/>
            <person name="Sluder A.E."/>
            <person name="Smith K."/>
            <person name="Stanke M."/>
            <person name="Unnasch T.R."/>
            <person name="Ware J."/>
            <person name="Wei A.D."/>
            <person name="Weil G."/>
            <person name="Williams D.J."/>
            <person name="Zhang Y."/>
            <person name="Williams S.A."/>
            <person name="Fraser-Liggett C."/>
            <person name="Slatko B."/>
            <person name="Blaxter M.L."/>
            <person name="Scott A.L."/>
        </authorList>
    </citation>
    <scope>NUCLEOTIDE SEQUENCE</scope>
    <source>
        <strain evidence="1 3">FR3</strain>
    </source>
</reference>
<reference evidence="2" key="3">
    <citation type="submission" date="2019-04" db="EMBL/GenBank/DDBJ databases">
        <authorList>
            <person name="Howe K."/>
            <person name="Paulini M."/>
            <person name="Williams G."/>
        </authorList>
    </citation>
    <scope>NUCLEOTIDE SEQUENCE [LARGE SCALE GENOMIC DNA]</scope>
    <source>
        <strain evidence="2">FR3</strain>
    </source>
</reference>
<evidence type="ECO:0000313" key="5">
    <source>
        <dbReference type="WBParaSite" id="Bm276.2"/>
    </source>
</evidence>
<reference evidence="1" key="2">
    <citation type="submission" date="2012-12" db="EMBL/GenBank/DDBJ databases">
        <authorList>
            <person name="Gao Y.W."/>
            <person name="Fan S.T."/>
            <person name="Sun H.T."/>
            <person name="Wang Z."/>
            <person name="Gao X.L."/>
            <person name="Li Y.G."/>
            <person name="Wang T.C."/>
            <person name="Zhang K."/>
            <person name="Xu W.W."/>
            <person name="Yu Z.J."/>
            <person name="Xia X.Z."/>
        </authorList>
    </citation>
    <scope>NUCLEOTIDE SEQUENCE</scope>
    <source>
        <strain evidence="1">FR3</strain>
    </source>
</reference>
<accession>A0A4E9FTM4</accession>
<evidence type="ECO:0000313" key="4">
    <source>
        <dbReference type="WBParaSite" id="Bm276.1"/>
    </source>
</evidence>
<name>A0A0J9XNU8_BRUMA</name>
<dbReference type="AlphaFoldDB" id="A0A0J9XNU8"/>
<dbReference type="GeneID" id="6098551"/>
<evidence type="ECO:0000313" key="1">
    <source>
        <dbReference type="EMBL" id="CDP92421.1"/>
    </source>
</evidence>
<dbReference type="Proteomes" id="UP000006672">
    <property type="component" value="Unassembled WGS sequence"/>
</dbReference>
<organism evidence="1">
    <name type="scientific">Brugia malayi</name>
    <name type="common">Filarial nematode worm</name>
    <dbReference type="NCBI Taxonomy" id="6279"/>
    <lineage>
        <taxon>Eukaryota</taxon>
        <taxon>Metazoa</taxon>
        <taxon>Ecdysozoa</taxon>
        <taxon>Nematoda</taxon>
        <taxon>Chromadorea</taxon>
        <taxon>Rhabditida</taxon>
        <taxon>Spirurina</taxon>
        <taxon>Spiruromorpha</taxon>
        <taxon>Filarioidea</taxon>
        <taxon>Onchocercidae</taxon>
        <taxon>Brugia</taxon>
    </lineage>
</organism>
<gene>
    <name evidence="4 6" type="ORF">Bm276</name>
    <name evidence="2" type="ORF">BM_BM276</name>
    <name evidence="1" type="ORF">BM_Bm276</name>
</gene>
<dbReference type="EMBL" id="CAAKNF010000003">
    <property type="protein sequence ID" value="VIO99894.1"/>
    <property type="molecule type" value="Genomic_DNA"/>
</dbReference>
<dbReference type="CTD" id="6098551"/>
<dbReference type="EMBL" id="LN856807">
    <property type="protein sequence ID" value="CDP92421.1"/>
    <property type="molecule type" value="Genomic_DNA"/>
</dbReference>
<dbReference type="KEGG" id="bmy:BM_BM276"/>
<dbReference type="WormBase" id="Bm276">
    <property type="protein sequence ID" value="BM23060"/>
    <property type="gene ID" value="WBGene00220537"/>
</dbReference>
<evidence type="ECO:0000313" key="6">
    <source>
        <dbReference type="WormBase" id="Bm276"/>
    </source>
</evidence>
<proteinExistence type="predicted"/>
<keyword evidence="3" id="KW-1185">Reference proteome</keyword>
<sequence length="34" mass="4127">MKSLLIEDRWNHGYHGLIKLIVVQRSFYQLIINK</sequence>
<dbReference type="WBParaSite" id="Bm276.1">
    <property type="protein sequence ID" value="Bm276.1"/>
    <property type="gene ID" value="WBGene00220537"/>
</dbReference>
<evidence type="ECO:0000313" key="3">
    <source>
        <dbReference type="Proteomes" id="UP000006672"/>
    </source>
</evidence>
<accession>A0A0J9XNU8</accession>
<dbReference type="RefSeq" id="XP_042938723.1">
    <property type="nucleotide sequence ID" value="XM_043082789.1"/>
</dbReference>
<protein>
    <submittedName>
        <fullName evidence="1 4">Bm276</fullName>
    </submittedName>
</protein>